<evidence type="ECO:0000313" key="2">
    <source>
        <dbReference type="Proteomes" id="UP001519460"/>
    </source>
</evidence>
<dbReference type="EMBL" id="JACVVK020000212">
    <property type="protein sequence ID" value="KAK7484302.1"/>
    <property type="molecule type" value="Genomic_DNA"/>
</dbReference>
<sequence>MTPPTPASRYYNTPHSPSLIPVPPCWTRMADLRPAQQLTLLGILRIRCDLDSTEDEKDLIVTVDYSRHIKGCY</sequence>
<gene>
    <name evidence="1" type="ORF">BaRGS_00024427</name>
</gene>
<comment type="caution">
    <text evidence="1">The sequence shown here is derived from an EMBL/GenBank/DDBJ whole genome shotgun (WGS) entry which is preliminary data.</text>
</comment>
<organism evidence="1 2">
    <name type="scientific">Batillaria attramentaria</name>
    <dbReference type="NCBI Taxonomy" id="370345"/>
    <lineage>
        <taxon>Eukaryota</taxon>
        <taxon>Metazoa</taxon>
        <taxon>Spiralia</taxon>
        <taxon>Lophotrochozoa</taxon>
        <taxon>Mollusca</taxon>
        <taxon>Gastropoda</taxon>
        <taxon>Caenogastropoda</taxon>
        <taxon>Sorbeoconcha</taxon>
        <taxon>Cerithioidea</taxon>
        <taxon>Batillariidae</taxon>
        <taxon>Batillaria</taxon>
    </lineage>
</organism>
<proteinExistence type="predicted"/>
<name>A0ABD0KB46_9CAEN</name>
<reference evidence="1 2" key="1">
    <citation type="journal article" date="2023" name="Sci. Data">
        <title>Genome assembly of the Korean intertidal mud-creeper Batillaria attramentaria.</title>
        <authorList>
            <person name="Patra A.K."/>
            <person name="Ho P.T."/>
            <person name="Jun S."/>
            <person name="Lee S.J."/>
            <person name="Kim Y."/>
            <person name="Won Y.J."/>
        </authorList>
    </citation>
    <scope>NUCLEOTIDE SEQUENCE [LARGE SCALE GENOMIC DNA]</scope>
    <source>
        <strain evidence="1">Wonlab-2016</strain>
    </source>
</reference>
<protein>
    <submittedName>
        <fullName evidence="1">Uncharacterized protein</fullName>
    </submittedName>
</protein>
<dbReference type="AlphaFoldDB" id="A0ABD0KB46"/>
<dbReference type="Proteomes" id="UP001519460">
    <property type="component" value="Unassembled WGS sequence"/>
</dbReference>
<keyword evidence="2" id="KW-1185">Reference proteome</keyword>
<accession>A0ABD0KB46</accession>
<evidence type="ECO:0000313" key="1">
    <source>
        <dbReference type="EMBL" id="KAK7484302.1"/>
    </source>
</evidence>